<evidence type="ECO:0000313" key="1">
    <source>
        <dbReference type="EMBL" id="KAH6938675.1"/>
    </source>
</evidence>
<reference evidence="1" key="1">
    <citation type="submission" date="2020-05" db="EMBL/GenBank/DDBJ databases">
        <title>Large-scale comparative analyses of tick genomes elucidate their genetic diversity and vector capacities.</title>
        <authorList>
            <person name="Jia N."/>
            <person name="Wang J."/>
            <person name="Shi W."/>
            <person name="Du L."/>
            <person name="Sun Y."/>
            <person name="Zhan W."/>
            <person name="Jiang J."/>
            <person name="Wang Q."/>
            <person name="Zhang B."/>
            <person name="Ji P."/>
            <person name="Sakyi L.B."/>
            <person name="Cui X."/>
            <person name="Yuan T."/>
            <person name="Jiang B."/>
            <person name="Yang W."/>
            <person name="Lam T.T.-Y."/>
            <person name="Chang Q."/>
            <person name="Ding S."/>
            <person name="Wang X."/>
            <person name="Zhu J."/>
            <person name="Ruan X."/>
            <person name="Zhao L."/>
            <person name="Wei J."/>
            <person name="Que T."/>
            <person name="Du C."/>
            <person name="Cheng J."/>
            <person name="Dai P."/>
            <person name="Han X."/>
            <person name="Huang E."/>
            <person name="Gao Y."/>
            <person name="Liu J."/>
            <person name="Shao H."/>
            <person name="Ye R."/>
            <person name="Li L."/>
            <person name="Wei W."/>
            <person name="Wang X."/>
            <person name="Wang C."/>
            <person name="Yang T."/>
            <person name="Huo Q."/>
            <person name="Li W."/>
            <person name="Guo W."/>
            <person name="Chen H."/>
            <person name="Zhou L."/>
            <person name="Ni X."/>
            <person name="Tian J."/>
            <person name="Zhou Y."/>
            <person name="Sheng Y."/>
            <person name="Liu T."/>
            <person name="Pan Y."/>
            <person name="Xia L."/>
            <person name="Li J."/>
            <person name="Zhao F."/>
            <person name="Cao W."/>
        </authorList>
    </citation>
    <scope>NUCLEOTIDE SEQUENCE</scope>
    <source>
        <strain evidence="1">Hyas-2018</strain>
    </source>
</reference>
<comment type="caution">
    <text evidence="1">The sequence shown here is derived from an EMBL/GenBank/DDBJ whole genome shotgun (WGS) entry which is preliminary data.</text>
</comment>
<dbReference type="EMBL" id="CM023482">
    <property type="protein sequence ID" value="KAH6938675.1"/>
    <property type="molecule type" value="Genomic_DNA"/>
</dbReference>
<organism evidence="1 2">
    <name type="scientific">Hyalomma asiaticum</name>
    <name type="common">Tick</name>
    <dbReference type="NCBI Taxonomy" id="266040"/>
    <lineage>
        <taxon>Eukaryota</taxon>
        <taxon>Metazoa</taxon>
        <taxon>Ecdysozoa</taxon>
        <taxon>Arthropoda</taxon>
        <taxon>Chelicerata</taxon>
        <taxon>Arachnida</taxon>
        <taxon>Acari</taxon>
        <taxon>Parasitiformes</taxon>
        <taxon>Ixodida</taxon>
        <taxon>Ixodoidea</taxon>
        <taxon>Ixodidae</taxon>
        <taxon>Hyalomminae</taxon>
        <taxon>Hyalomma</taxon>
    </lineage>
</organism>
<protein>
    <submittedName>
        <fullName evidence="1">Uncharacterized protein</fullName>
    </submittedName>
</protein>
<name>A0ACB7SVN6_HYAAI</name>
<evidence type="ECO:0000313" key="2">
    <source>
        <dbReference type="Proteomes" id="UP000821845"/>
    </source>
</evidence>
<accession>A0ACB7SVN6</accession>
<keyword evidence="2" id="KW-1185">Reference proteome</keyword>
<dbReference type="Proteomes" id="UP000821845">
    <property type="component" value="Chromosome 2"/>
</dbReference>
<sequence length="948" mass="103157">MQDSKRQPLAAPEYSGDVHRAAADGSGAVSPSVMPPHATLHHGVPVGAAAMPSSPMNIHQQGGSSTATELVREDFAHLSRDKAHNHKCKKGERLFSKGRKKHKNSAARYGHADPKPYHDSGSPSPNHKGLPKTSAEDIPAIPEQVFQDNFDAFPVRTCWTGDDDVAAPCYSRGTESRLLLPAIYGGKAMDDVFSDEARMSGKRPKKRHKHGAKHKHRHREPPETSQSPSADPESLLYDGVGIHQDQRVWTDDLRQFSAVKRSSKRHRRHHEKSSDGLPTTPGAIFKQREALFPDAADRSALRQEEIERRNQMLSRRPSMISRDFFLSGSNDTIDDVLQRQTAHLDQLAKISPEFSYLAHSRKYYMRSSRERSGMSTSDSTSLSSPRDSRATPDAPCEQSPGIKSLSDSKARSPDAVEGDVLPYTFSHGPVTSIMLPDTSSNLGPLDSVVSPEPQIGGTGLSVADPGRPDVSARTLTKRSKKERRTGDARARKAAHVANAVGAMCRGKRFGADRNLDSPLSPPAVQTAALGFRRKLSDETFAFVPDWSDRKVNEQSDVSRTLPFTQLGSHCGNVVPVSSHLSVAPAVSKETNRAPEVAHQSALSGGEQAISAELTVPILLPQKTKSTVLNEGAIPHSLLDVSQKIERDSEEGRLMSTKETETGHHVRDSRKTCPLALPYGHTGDPDSYVATADETALTEHLRDSAGDLVGHVDRKLLVLELPDQRPINAALEESKNMVHSVLEASQECTKGAIDMLETEDAPAKAKAATPPESAKRASLTIRTVPVPEKRHDAGEAALKTHPSNATAEDAKMSRSPDLAWRKKKAHSFLRRSLDKPRDRTASPTPPKTSLSPAAAMLPGKCRGSLDATTLYAVTPRASISKPHLWRELSAVMSRPVFVGISTPKMAGVIMLMDEEEIRTELDHVLPASNQVKLRELDISAAGKAGVHRS</sequence>
<proteinExistence type="predicted"/>
<gene>
    <name evidence="1" type="ORF">HPB50_011700</name>
</gene>